<evidence type="ECO:0000313" key="3">
    <source>
        <dbReference type="Proteomes" id="UP001286313"/>
    </source>
</evidence>
<accession>A0AAE1FJ78</accession>
<evidence type="ECO:0000256" key="1">
    <source>
        <dbReference type="SAM" id="MobiDB-lite"/>
    </source>
</evidence>
<feature type="region of interest" description="Disordered" evidence="1">
    <location>
        <begin position="1"/>
        <end position="38"/>
    </location>
</feature>
<sequence>MLGAASDWGSSTHHTARPPHTCPHSLPAPAPVPGPTLPARLTPAHTPCPCPCPCPTLPTRLTPAHTPSLPLPHTDSPPHTCPQSLPLFVFHTDNFLAITSITTALTTPLHLLHHARPYTRHNLFAYAHISTNIPYRGTHAIANHQPAHDTR</sequence>
<reference evidence="2" key="1">
    <citation type="submission" date="2023-10" db="EMBL/GenBank/DDBJ databases">
        <title>Genome assemblies of two species of porcelain crab, Petrolisthes cinctipes and Petrolisthes manimaculis (Anomura: Porcellanidae).</title>
        <authorList>
            <person name="Angst P."/>
        </authorList>
    </citation>
    <scope>NUCLEOTIDE SEQUENCE</scope>
    <source>
        <strain evidence="2">PB745_01</strain>
        <tissue evidence="2">Gill</tissue>
    </source>
</reference>
<name>A0AAE1FJ78_PETCI</name>
<dbReference type="EMBL" id="JAWQEG010002250">
    <property type="protein sequence ID" value="KAK3873198.1"/>
    <property type="molecule type" value="Genomic_DNA"/>
</dbReference>
<keyword evidence="3" id="KW-1185">Reference proteome</keyword>
<organism evidence="2 3">
    <name type="scientific">Petrolisthes cinctipes</name>
    <name type="common">Flat porcelain crab</name>
    <dbReference type="NCBI Taxonomy" id="88211"/>
    <lineage>
        <taxon>Eukaryota</taxon>
        <taxon>Metazoa</taxon>
        <taxon>Ecdysozoa</taxon>
        <taxon>Arthropoda</taxon>
        <taxon>Crustacea</taxon>
        <taxon>Multicrustacea</taxon>
        <taxon>Malacostraca</taxon>
        <taxon>Eumalacostraca</taxon>
        <taxon>Eucarida</taxon>
        <taxon>Decapoda</taxon>
        <taxon>Pleocyemata</taxon>
        <taxon>Anomura</taxon>
        <taxon>Galatheoidea</taxon>
        <taxon>Porcellanidae</taxon>
        <taxon>Petrolisthes</taxon>
    </lineage>
</organism>
<evidence type="ECO:0000313" key="2">
    <source>
        <dbReference type="EMBL" id="KAK3873198.1"/>
    </source>
</evidence>
<protein>
    <submittedName>
        <fullName evidence="2">Uncharacterized protein</fullName>
    </submittedName>
</protein>
<dbReference type="AlphaFoldDB" id="A0AAE1FJ78"/>
<proteinExistence type="predicted"/>
<dbReference type="Proteomes" id="UP001286313">
    <property type="component" value="Unassembled WGS sequence"/>
</dbReference>
<gene>
    <name evidence="2" type="ORF">Pcinc_021767</name>
</gene>
<feature type="compositionally biased region" description="Pro residues" evidence="1">
    <location>
        <begin position="26"/>
        <end position="36"/>
    </location>
</feature>
<comment type="caution">
    <text evidence="2">The sequence shown here is derived from an EMBL/GenBank/DDBJ whole genome shotgun (WGS) entry which is preliminary data.</text>
</comment>